<sequence>MATLIERDKKAVWHPYTPQKSMPEPIPVVKGDGTYIIDENGKAYIDAISSWWVTIHGHAHPYIAEKIYEQAKTLEQVIFAGFTHEPAVRLAERLLEILPGDFSKIFYSDNGSTAVEVGVKMALQYWWNTGNTKRNKILALNHSYHGDTFGTMSLSNRSVFTLAFQDKLFDVIFTDAPTKDAPLYDGPWDEIACFIYEPMLQGVGSMNIYDATALNKLLQQCHAHDVICIADEVMTGFGRTGKLFSSLYVEEKPDIICLSKGLTGGTMALGVTACTDRIHSAYVDDDRKKTFFHGHSFTANPLACSAALASMDLLLHPDCLSQIEHISQQQQQFVQQLTTDKRFETRVKNVRAIGTIMAFEIESGRDGYLNTIGMDVTRKALEQGIYLRTLGNTVYIMPPYCITREELGKVHTAIINILETIE</sequence>
<evidence type="ECO:0000256" key="1">
    <source>
        <dbReference type="ARBA" id="ARBA00001933"/>
    </source>
</evidence>
<evidence type="ECO:0000256" key="6">
    <source>
        <dbReference type="ARBA" id="ARBA00022756"/>
    </source>
</evidence>
<keyword evidence="6 9" id="KW-0093">Biotin biosynthesis</keyword>
<comment type="similarity">
    <text evidence="9">Belongs to the class-III pyridoxal-phosphate-dependent aminotransferase family. BioA subfamily.</text>
</comment>
<evidence type="ECO:0000256" key="2">
    <source>
        <dbReference type="ARBA" id="ARBA00005063"/>
    </source>
</evidence>
<evidence type="ECO:0000256" key="3">
    <source>
        <dbReference type="ARBA" id="ARBA00022576"/>
    </source>
</evidence>
<dbReference type="CDD" id="cd00610">
    <property type="entry name" value="OAT_like"/>
    <property type="match status" value="1"/>
</dbReference>
<feature type="binding site" evidence="9">
    <location>
        <position position="51"/>
    </location>
    <ligand>
        <name>substrate</name>
    </ligand>
</feature>
<evidence type="ECO:0000256" key="7">
    <source>
        <dbReference type="ARBA" id="ARBA00022898"/>
    </source>
</evidence>
<keyword evidence="11" id="KW-1185">Reference proteome</keyword>
<feature type="modified residue" description="N6-(pyridoxal phosphate)lysine" evidence="9">
    <location>
        <position position="260"/>
    </location>
</feature>
<dbReference type="GO" id="GO:0009102">
    <property type="term" value="P:biotin biosynthetic process"/>
    <property type="evidence" value="ECO:0007669"/>
    <property type="project" value="UniProtKB-UniRule"/>
</dbReference>
<dbReference type="RefSeq" id="WP_081197481.1">
    <property type="nucleotide sequence ID" value="NZ_FOCZ01000003.1"/>
</dbReference>
<dbReference type="Proteomes" id="UP000192610">
    <property type="component" value="Unassembled WGS sequence"/>
</dbReference>
<dbReference type="PANTHER" id="PTHR42684">
    <property type="entry name" value="ADENOSYLMETHIONINE-8-AMINO-7-OXONONANOATE AMINOTRANSFERASE"/>
    <property type="match status" value="1"/>
</dbReference>
<keyword evidence="7 9" id="KW-0663">Pyridoxal phosphate</keyword>
<dbReference type="Gene3D" id="3.40.640.10">
    <property type="entry name" value="Type I PLP-dependent aspartate aminotransferase-like (Major domain)"/>
    <property type="match status" value="1"/>
</dbReference>
<dbReference type="GO" id="GO:0005737">
    <property type="term" value="C:cytoplasm"/>
    <property type="evidence" value="ECO:0007669"/>
    <property type="project" value="UniProtKB-SubCell"/>
</dbReference>
<evidence type="ECO:0000256" key="8">
    <source>
        <dbReference type="ARBA" id="ARBA00048449"/>
    </source>
</evidence>
<dbReference type="AlphaFoldDB" id="A0A1V9F8G9"/>
<dbReference type="InterPro" id="IPR015422">
    <property type="entry name" value="PyrdxlP-dep_Trfase_small"/>
</dbReference>
<keyword evidence="3 9" id="KW-0032">Aminotransferase</keyword>
<keyword evidence="5 9" id="KW-0949">S-adenosyl-L-methionine</keyword>
<comment type="caution">
    <text evidence="10">The sequence shown here is derived from an EMBL/GenBank/DDBJ whole genome shotgun (WGS) entry which is preliminary data.</text>
</comment>
<dbReference type="InterPro" id="IPR005815">
    <property type="entry name" value="BioA"/>
</dbReference>
<reference evidence="11" key="1">
    <citation type="submission" date="2016-04" db="EMBL/GenBank/DDBJ databases">
        <authorList>
            <person name="Chen L."/>
            <person name="Zhuang W."/>
            <person name="Wang G."/>
        </authorList>
    </citation>
    <scope>NUCLEOTIDE SEQUENCE [LARGE SCALE GENOMIC DNA]</scope>
    <source>
        <strain evidence="11">17621</strain>
    </source>
</reference>
<dbReference type="Pfam" id="PF00202">
    <property type="entry name" value="Aminotran_3"/>
    <property type="match status" value="1"/>
</dbReference>
<feature type="binding site" evidence="9">
    <location>
        <begin position="111"/>
        <end position="112"/>
    </location>
    <ligand>
        <name>pyridoxal 5'-phosphate</name>
        <dbReference type="ChEBI" id="CHEBI:597326"/>
    </ligand>
</feature>
<dbReference type="GO" id="GO:0030170">
    <property type="term" value="F:pyridoxal phosphate binding"/>
    <property type="evidence" value="ECO:0007669"/>
    <property type="project" value="UniProtKB-UniRule"/>
</dbReference>
<dbReference type="GO" id="GO:0004015">
    <property type="term" value="F:adenosylmethionine-8-amino-7-oxononanoate transaminase activity"/>
    <property type="evidence" value="ECO:0007669"/>
    <property type="project" value="UniProtKB-UniRule"/>
</dbReference>
<gene>
    <name evidence="9" type="primary">bioA</name>
    <name evidence="10" type="ORF">A4H97_22045</name>
</gene>
<comment type="cofactor">
    <cofactor evidence="1 9">
        <name>pyridoxal 5'-phosphate</name>
        <dbReference type="ChEBI" id="CHEBI:597326"/>
    </cofactor>
</comment>
<evidence type="ECO:0000256" key="4">
    <source>
        <dbReference type="ARBA" id="ARBA00022679"/>
    </source>
</evidence>
<dbReference type="PROSITE" id="PS00600">
    <property type="entry name" value="AA_TRANSFER_CLASS_3"/>
    <property type="match status" value="1"/>
</dbReference>
<feature type="binding site" evidence="9">
    <location>
        <position position="231"/>
    </location>
    <ligand>
        <name>pyridoxal 5'-phosphate</name>
        <dbReference type="ChEBI" id="CHEBI:597326"/>
    </ligand>
</feature>
<dbReference type="OrthoDB" id="730777at2"/>
<proteinExistence type="inferred from homology"/>
<comment type="pathway">
    <text evidence="2 9">Cofactor biosynthesis; biotin biosynthesis; 7,8-diaminononanoate from 8-amino-7-oxononanoate (SAM route): step 1/1.</text>
</comment>
<dbReference type="EC" id="2.6.1.62" evidence="9"/>
<dbReference type="UniPathway" id="UPA00078">
    <property type="reaction ID" value="UER00160"/>
</dbReference>
<feature type="binding site" evidence="9">
    <location>
        <position position="260"/>
    </location>
    <ligand>
        <name>substrate</name>
    </ligand>
</feature>
<dbReference type="HAMAP" id="MF_00834">
    <property type="entry name" value="BioA"/>
    <property type="match status" value="1"/>
</dbReference>
<dbReference type="NCBIfam" id="TIGR00508">
    <property type="entry name" value="bioA"/>
    <property type="match status" value="1"/>
</dbReference>
<feature type="binding site" evidence="9">
    <location>
        <position position="388"/>
    </location>
    <ligand>
        <name>substrate</name>
    </ligand>
</feature>
<dbReference type="NCBIfam" id="NF004624">
    <property type="entry name" value="PRK05964.1"/>
    <property type="match status" value="1"/>
</dbReference>
<evidence type="ECO:0000256" key="9">
    <source>
        <dbReference type="HAMAP-Rule" id="MF_00834"/>
    </source>
</evidence>
<evidence type="ECO:0000256" key="5">
    <source>
        <dbReference type="ARBA" id="ARBA00022691"/>
    </source>
</evidence>
<dbReference type="InterPro" id="IPR015421">
    <property type="entry name" value="PyrdxlP-dep_Trfase_major"/>
</dbReference>
<organism evidence="10 11">
    <name type="scientific">Niastella yeongjuensis</name>
    <dbReference type="NCBI Taxonomy" id="354355"/>
    <lineage>
        <taxon>Bacteria</taxon>
        <taxon>Pseudomonadati</taxon>
        <taxon>Bacteroidota</taxon>
        <taxon>Chitinophagia</taxon>
        <taxon>Chitinophagales</taxon>
        <taxon>Chitinophagaceae</taxon>
        <taxon>Niastella</taxon>
    </lineage>
</organism>
<evidence type="ECO:0000313" key="10">
    <source>
        <dbReference type="EMBL" id="OQP54648.1"/>
    </source>
</evidence>
<dbReference type="Gene3D" id="3.90.1150.10">
    <property type="entry name" value="Aspartate Aminotransferase, domain 1"/>
    <property type="match status" value="1"/>
</dbReference>
<comment type="subunit">
    <text evidence="9">Homodimer.</text>
</comment>
<keyword evidence="9" id="KW-0963">Cytoplasm</keyword>
<comment type="subcellular location">
    <subcellularLocation>
        <location evidence="9">Cytoplasm</location>
    </subcellularLocation>
</comment>
<feature type="binding site" evidence="9">
    <location>
        <position position="144"/>
    </location>
    <ligand>
        <name>substrate</name>
    </ligand>
</feature>
<name>A0A1V9F8G9_9BACT</name>
<dbReference type="InterPro" id="IPR005814">
    <property type="entry name" value="Aminotrans_3"/>
</dbReference>
<feature type="site" description="Participates in the substrate recognition with KAPA and in a stacking interaction with the adenine ring of SAM" evidence="9">
    <location>
        <position position="16"/>
    </location>
</feature>
<comment type="function">
    <text evidence="9">Catalyzes the transfer of the alpha-amino group from S-adenosyl-L-methionine (SAM) to 7-keto-8-aminopelargonic acid (KAPA) to form 7,8-diaminopelargonic acid (DAPA). It is the only aminotransferase known to utilize SAM as an amino donor.</text>
</comment>
<comment type="catalytic activity">
    <reaction evidence="8 9">
        <text>(8S)-8-amino-7-oxononanoate + S-adenosyl-L-methionine = S-adenosyl-4-methylsulfanyl-2-oxobutanoate + (7R,8S)-7,8-diammoniononanoate</text>
        <dbReference type="Rhea" id="RHEA:16861"/>
        <dbReference type="ChEBI" id="CHEBI:16490"/>
        <dbReference type="ChEBI" id="CHEBI:59789"/>
        <dbReference type="ChEBI" id="CHEBI:149468"/>
        <dbReference type="ChEBI" id="CHEBI:149469"/>
        <dbReference type="EC" id="2.6.1.62"/>
    </reaction>
</comment>
<dbReference type="InterPro" id="IPR049704">
    <property type="entry name" value="Aminotrans_3_PPA_site"/>
</dbReference>
<dbReference type="InterPro" id="IPR015424">
    <property type="entry name" value="PyrdxlP-dep_Trfase"/>
</dbReference>
<dbReference type="STRING" id="354355.SAMN05660816_01924"/>
<feature type="binding site" evidence="9">
    <location>
        <position position="294"/>
    </location>
    <ligand>
        <name>substrate</name>
    </ligand>
</feature>
<evidence type="ECO:0000313" key="11">
    <source>
        <dbReference type="Proteomes" id="UP000192610"/>
    </source>
</evidence>
<accession>A0A1V9F8G9</accession>
<dbReference type="GO" id="GO:0051537">
    <property type="term" value="F:2 iron, 2 sulfur cluster binding"/>
    <property type="evidence" value="ECO:0007669"/>
    <property type="project" value="UniProtKB-KW"/>
</dbReference>
<dbReference type="SUPFAM" id="SSF53383">
    <property type="entry name" value="PLP-dependent transferases"/>
    <property type="match status" value="1"/>
</dbReference>
<keyword evidence="4 9" id="KW-0808">Transferase</keyword>
<feature type="binding site" evidence="9">
    <location>
        <begin position="295"/>
        <end position="296"/>
    </location>
    <ligand>
        <name>pyridoxal 5'-phosphate</name>
        <dbReference type="ChEBI" id="CHEBI:597326"/>
    </ligand>
</feature>
<protein>
    <recommendedName>
        <fullName evidence="9">Adenosylmethionine-8-amino-7-oxononanoate aminotransferase</fullName>
        <ecNumber evidence="9">2.6.1.62</ecNumber>
    </recommendedName>
    <alternativeName>
        <fullName evidence="9">7,8-diamino-pelargonic acid aminotransferase</fullName>
        <shortName evidence="9">DAPA AT</shortName>
        <shortName evidence="9">DAPA aminotransferase</shortName>
    </alternativeName>
    <alternativeName>
        <fullName evidence="9">7,8-diaminononanoate synthase</fullName>
        <shortName evidence="9">DANS</shortName>
    </alternativeName>
    <alternativeName>
        <fullName evidence="9">Diaminopelargonic acid synthase</fullName>
    </alternativeName>
</protein>
<dbReference type="EMBL" id="LVXG01000003">
    <property type="protein sequence ID" value="OQP54648.1"/>
    <property type="molecule type" value="Genomic_DNA"/>
</dbReference>
<dbReference type="PANTHER" id="PTHR42684:SF3">
    <property type="entry name" value="ADENOSYLMETHIONINE-8-AMINO-7-OXONONANOATE AMINOTRANSFERASE"/>
    <property type="match status" value="1"/>
</dbReference>